<dbReference type="Proteomes" id="UP000662466">
    <property type="component" value="Unassembled WGS sequence"/>
</dbReference>
<accession>A0A8H6UG84</accession>
<sequence>MVLLLPVPSFSRSTTASPALRSNSSNSNSNNQSTTLSEALRNNPFGNTSRSRAIAALTSSTQAENAKQEQEELNSALETLARIFPDVKIEAAGVRGAASPA</sequence>
<dbReference type="Proteomes" id="UP000630445">
    <property type="component" value="Unassembled WGS sequence"/>
</dbReference>
<keyword evidence="4" id="KW-1185">Reference proteome</keyword>
<evidence type="ECO:0000313" key="2">
    <source>
        <dbReference type="EMBL" id="KAF7133628.1"/>
    </source>
</evidence>
<feature type="compositionally biased region" description="Polar residues" evidence="1">
    <location>
        <begin position="10"/>
        <end position="21"/>
    </location>
</feature>
<evidence type="ECO:0000313" key="4">
    <source>
        <dbReference type="Proteomes" id="UP000630445"/>
    </source>
</evidence>
<evidence type="ECO:0000256" key="1">
    <source>
        <dbReference type="SAM" id="MobiDB-lite"/>
    </source>
</evidence>
<comment type="caution">
    <text evidence="2">The sequence shown here is derived from an EMBL/GenBank/DDBJ whole genome shotgun (WGS) entry which is preliminary data.</text>
</comment>
<proteinExistence type="predicted"/>
<feature type="region of interest" description="Disordered" evidence="1">
    <location>
        <begin position="1"/>
        <end position="49"/>
    </location>
</feature>
<feature type="compositionally biased region" description="Low complexity" evidence="1">
    <location>
        <begin position="22"/>
        <end position="31"/>
    </location>
</feature>
<dbReference type="AlphaFoldDB" id="A0A8H6UG84"/>
<organism evidence="2 4">
    <name type="scientific">Aspergillus hiratsukae</name>
    <dbReference type="NCBI Taxonomy" id="1194566"/>
    <lineage>
        <taxon>Eukaryota</taxon>
        <taxon>Fungi</taxon>
        <taxon>Dikarya</taxon>
        <taxon>Ascomycota</taxon>
        <taxon>Pezizomycotina</taxon>
        <taxon>Eurotiomycetes</taxon>
        <taxon>Eurotiomycetidae</taxon>
        <taxon>Eurotiales</taxon>
        <taxon>Aspergillaceae</taxon>
        <taxon>Aspergillus</taxon>
        <taxon>Aspergillus subgen. Fumigati</taxon>
    </lineage>
</organism>
<dbReference type="EMBL" id="JACBAF010001993">
    <property type="protein sequence ID" value="KAF7170340.1"/>
    <property type="molecule type" value="Genomic_DNA"/>
</dbReference>
<dbReference type="EMBL" id="JACBAD010001830">
    <property type="protein sequence ID" value="KAF7133628.1"/>
    <property type="molecule type" value="Genomic_DNA"/>
</dbReference>
<protein>
    <submittedName>
        <fullName evidence="2">Uncharacterized protein</fullName>
    </submittedName>
</protein>
<reference evidence="2" key="1">
    <citation type="submission" date="2020-06" db="EMBL/GenBank/DDBJ databases">
        <title>Draft genome sequences of strains closely related to Aspergillus parafelis and Aspergillus hiratsukae.</title>
        <authorList>
            <person name="Dos Santos R.A.C."/>
            <person name="Rivero-Menendez O."/>
            <person name="Steenwyk J.L."/>
            <person name="Mead M.E."/>
            <person name="Goldman G.H."/>
            <person name="Alastruey-Izquierdo A."/>
            <person name="Rokas A."/>
        </authorList>
    </citation>
    <scope>NUCLEOTIDE SEQUENCE</scope>
    <source>
        <strain evidence="2">CNM-CM5793</strain>
        <strain evidence="3">CNM-CM6106</strain>
    </source>
</reference>
<name>A0A8H6UG84_9EURO</name>
<evidence type="ECO:0000313" key="3">
    <source>
        <dbReference type="EMBL" id="KAF7170340.1"/>
    </source>
</evidence>
<gene>
    <name evidence="2" type="ORF">CNMCM5793_004926</name>
    <name evidence="3" type="ORF">CNMCM6106_005047</name>
</gene>